<evidence type="ECO:0000256" key="3">
    <source>
        <dbReference type="ARBA" id="ARBA00022475"/>
    </source>
</evidence>
<dbReference type="PANTHER" id="PTHR32196">
    <property type="entry name" value="ABC TRANSPORTER PERMEASE PROTEIN YPHD-RELATED-RELATED"/>
    <property type="match status" value="1"/>
</dbReference>
<evidence type="ECO:0000256" key="9">
    <source>
        <dbReference type="SAM" id="Phobius"/>
    </source>
</evidence>
<feature type="region of interest" description="Disordered" evidence="8">
    <location>
        <begin position="22"/>
        <end position="41"/>
    </location>
</feature>
<comment type="caution">
    <text evidence="10">The sequence shown here is derived from an EMBL/GenBank/DDBJ whole genome shotgun (WGS) entry which is preliminary data.</text>
</comment>
<keyword evidence="7 9" id="KW-0472">Membrane</keyword>
<feature type="transmembrane region" description="Helical" evidence="9">
    <location>
        <begin position="307"/>
        <end position="325"/>
    </location>
</feature>
<feature type="transmembrane region" description="Helical" evidence="9">
    <location>
        <begin position="108"/>
        <end position="126"/>
    </location>
</feature>
<evidence type="ECO:0000256" key="4">
    <source>
        <dbReference type="ARBA" id="ARBA00022519"/>
    </source>
</evidence>
<evidence type="ECO:0000256" key="1">
    <source>
        <dbReference type="ARBA" id="ARBA00004651"/>
    </source>
</evidence>
<comment type="subcellular location">
    <subcellularLocation>
        <location evidence="1">Cell membrane</location>
        <topology evidence="1">Multi-pass membrane protein</topology>
    </subcellularLocation>
</comment>
<feature type="transmembrane region" description="Helical" evidence="9">
    <location>
        <begin position="337"/>
        <end position="355"/>
    </location>
</feature>
<keyword evidence="6 9" id="KW-1133">Transmembrane helix</keyword>
<dbReference type="GO" id="GO:0022857">
    <property type="term" value="F:transmembrane transporter activity"/>
    <property type="evidence" value="ECO:0007669"/>
    <property type="project" value="InterPro"/>
</dbReference>
<evidence type="ECO:0000256" key="7">
    <source>
        <dbReference type="ARBA" id="ARBA00023136"/>
    </source>
</evidence>
<dbReference type="EMBL" id="QXGH01000028">
    <property type="protein sequence ID" value="RHW24878.1"/>
    <property type="molecule type" value="Genomic_DNA"/>
</dbReference>
<keyword evidence="11" id="KW-1185">Reference proteome</keyword>
<feature type="transmembrane region" description="Helical" evidence="9">
    <location>
        <begin position="162"/>
        <end position="181"/>
    </location>
</feature>
<dbReference type="InterPro" id="IPR001851">
    <property type="entry name" value="ABC_transp_permease"/>
</dbReference>
<dbReference type="PANTHER" id="PTHR32196:SF21">
    <property type="entry name" value="ABC TRANSPORTER PERMEASE PROTEIN YPHD-RELATED"/>
    <property type="match status" value="1"/>
</dbReference>
<accession>A0A417XWL9</accession>
<dbReference type="Proteomes" id="UP000283644">
    <property type="component" value="Unassembled WGS sequence"/>
</dbReference>
<feature type="transmembrane region" description="Helical" evidence="9">
    <location>
        <begin position="276"/>
        <end position="295"/>
    </location>
</feature>
<feature type="transmembrane region" description="Helical" evidence="9">
    <location>
        <begin position="251"/>
        <end position="270"/>
    </location>
</feature>
<feature type="transmembrane region" description="Helical" evidence="9">
    <location>
        <begin position="52"/>
        <end position="70"/>
    </location>
</feature>
<evidence type="ECO:0000256" key="6">
    <source>
        <dbReference type="ARBA" id="ARBA00022989"/>
    </source>
</evidence>
<feature type="transmembrane region" description="Helical" evidence="9">
    <location>
        <begin position="132"/>
        <end position="155"/>
    </location>
</feature>
<protein>
    <submittedName>
        <fullName evidence="10">ABC transporter permease</fullName>
    </submittedName>
</protein>
<sequence>MNEQHPGVRRIDVAPTQQAIQLDEPVDQLPEPEPRASGTGSRRLLGKLAPRRISAIYLLGSFIVLFGLLSPDTFLTEVTFTLVFRSGVVTCILALAFLVPLTAGVYDLSIGAVMALGLGIVVYLSLHTDLPILVTALIAIAASALSGAVSGFIVVKLHVDSFIATLGVSQVLAGVLLLMSNNTQLIGDFPEGWGELGRGDFAGVPVVVWMLLLLALVMWYCLEFTAVGRHLLATGGNRDAARLAGVPTERVLFGVFVASGAISGLAGVVFSMQSPVFSSSVGPGYLFPAVAAVFLGASQLSQRPNVWGTLIAYFALAFGIQGLALSASSASVWSQPMFQGVSLIIAVAVASRPVLRKLRASREQAPESVS</sequence>
<name>A0A417XWL9_9ACTN</name>
<reference evidence="10 11" key="1">
    <citation type="submission" date="2018-09" db="EMBL/GenBank/DDBJ databases">
        <title>Genome sequencing of Nocardioides immobilis CCTCC AB 2017083 for comparison to Nocardioides silvaticus.</title>
        <authorList>
            <person name="Li C."/>
            <person name="Wang G."/>
        </authorList>
    </citation>
    <scope>NUCLEOTIDE SEQUENCE [LARGE SCALE GENOMIC DNA]</scope>
    <source>
        <strain evidence="10 11">CCTCC AB 2017083</strain>
    </source>
</reference>
<evidence type="ECO:0000256" key="2">
    <source>
        <dbReference type="ARBA" id="ARBA00022448"/>
    </source>
</evidence>
<feature type="transmembrane region" description="Helical" evidence="9">
    <location>
        <begin position="201"/>
        <end position="222"/>
    </location>
</feature>
<evidence type="ECO:0000313" key="11">
    <source>
        <dbReference type="Proteomes" id="UP000283644"/>
    </source>
</evidence>
<dbReference type="AlphaFoldDB" id="A0A417XWL9"/>
<proteinExistence type="predicted"/>
<keyword evidence="2" id="KW-0813">Transport</keyword>
<evidence type="ECO:0000256" key="5">
    <source>
        <dbReference type="ARBA" id="ARBA00022692"/>
    </source>
</evidence>
<evidence type="ECO:0000313" key="10">
    <source>
        <dbReference type="EMBL" id="RHW24878.1"/>
    </source>
</evidence>
<organism evidence="10 11">
    <name type="scientific">Nocardioides immobilis</name>
    <dbReference type="NCBI Taxonomy" id="2049295"/>
    <lineage>
        <taxon>Bacteria</taxon>
        <taxon>Bacillati</taxon>
        <taxon>Actinomycetota</taxon>
        <taxon>Actinomycetes</taxon>
        <taxon>Propionibacteriales</taxon>
        <taxon>Nocardioidaceae</taxon>
        <taxon>Nocardioides</taxon>
    </lineage>
</organism>
<keyword evidence="4" id="KW-0997">Cell inner membrane</keyword>
<dbReference type="CDD" id="cd06579">
    <property type="entry name" value="TM_PBP1_transp_AraH_like"/>
    <property type="match status" value="1"/>
</dbReference>
<keyword evidence="3" id="KW-1003">Cell membrane</keyword>
<gene>
    <name evidence="10" type="ORF">D0Z08_21985</name>
</gene>
<dbReference type="OrthoDB" id="3468954at2"/>
<keyword evidence="5 9" id="KW-0812">Transmembrane</keyword>
<dbReference type="Pfam" id="PF02653">
    <property type="entry name" value="BPD_transp_2"/>
    <property type="match status" value="1"/>
</dbReference>
<evidence type="ECO:0000256" key="8">
    <source>
        <dbReference type="SAM" id="MobiDB-lite"/>
    </source>
</evidence>
<dbReference type="GO" id="GO:0005886">
    <property type="term" value="C:plasma membrane"/>
    <property type="evidence" value="ECO:0007669"/>
    <property type="project" value="UniProtKB-SubCell"/>
</dbReference>
<feature type="transmembrane region" description="Helical" evidence="9">
    <location>
        <begin position="82"/>
        <end position="101"/>
    </location>
</feature>